<keyword evidence="5" id="KW-0597">Phosphoprotein</keyword>
<keyword evidence="14" id="KW-1185">Reference proteome</keyword>
<keyword evidence="6" id="KW-0808">Transferase</keyword>
<evidence type="ECO:0000256" key="2">
    <source>
        <dbReference type="ARBA" id="ARBA00004651"/>
    </source>
</evidence>
<keyword evidence="8 13" id="KW-0418">Kinase</keyword>
<evidence type="ECO:0000313" key="14">
    <source>
        <dbReference type="Proteomes" id="UP000192761"/>
    </source>
</evidence>
<dbReference type="InterPro" id="IPR003661">
    <property type="entry name" value="HisK_dim/P_dom"/>
</dbReference>
<evidence type="ECO:0000256" key="6">
    <source>
        <dbReference type="ARBA" id="ARBA00022679"/>
    </source>
</evidence>
<dbReference type="PRINTS" id="PR00344">
    <property type="entry name" value="BCTRLSENSOR"/>
</dbReference>
<dbReference type="EMBL" id="FWXD01000004">
    <property type="protein sequence ID" value="SMC20617.1"/>
    <property type="molecule type" value="Genomic_DNA"/>
</dbReference>
<keyword evidence="10" id="KW-0472">Membrane</keyword>
<dbReference type="InterPro" id="IPR003594">
    <property type="entry name" value="HATPase_dom"/>
</dbReference>
<dbReference type="GO" id="GO:0000155">
    <property type="term" value="F:phosphorelay sensor kinase activity"/>
    <property type="evidence" value="ECO:0007669"/>
    <property type="project" value="InterPro"/>
</dbReference>
<evidence type="ECO:0000256" key="4">
    <source>
        <dbReference type="ARBA" id="ARBA00022475"/>
    </source>
</evidence>
<dbReference type="GO" id="GO:0005886">
    <property type="term" value="C:plasma membrane"/>
    <property type="evidence" value="ECO:0007669"/>
    <property type="project" value="UniProtKB-SubCell"/>
</dbReference>
<dbReference type="Gene3D" id="1.10.8.500">
    <property type="entry name" value="HAMP domain in histidine kinase"/>
    <property type="match status" value="1"/>
</dbReference>
<gene>
    <name evidence="13" type="ORF">SAMN02745857_01033</name>
</gene>
<evidence type="ECO:0000256" key="7">
    <source>
        <dbReference type="ARBA" id="ARBA00022741"/>
    </source>
</evidence>
<dbReference type="PANTHER" id="PTHR44936:SF10">
    <property type="entry name" value="SENSOR PROTEIN RSTB"/>
    <property type="match status" value="1"/>
</dbReference>
<dbReference type="Pfam" id="PF00512">
    <property type="entry name" value="HisKA"/>
    <property type="match status" value="1"/>
</dbReference>
<evidence type="ECO:0000313" key="13">
    <source>
        <dbReference type="EMBL" id="SMC20617.1"/>
    </source>
</evidence>
<dbReference type="Pfam" id="PF02518">
    <property type="entry name" value="HATPase_c"/>
    <property type="match status" value="1"/>
</dbReference>
<keyword evidence="10" id="KW-0812">Transmembrane</keyword>
<dbReference type="SUPFAM" id="SSF55874">
    <property type="entry name" value="ATPase domain of HSP90 chaperone/DNA topoisomerase II/histidine kinase"/>
    <property type="match status" value="1"/>
</dbReference>
<dbReference type="CDD" id="cd00082">
    <property type="entry name" value="HisKA"/>
    <property type="match status" value="1"/>
</dbReference>
<dbReference type="InterPro" id="IPR050980">
    <property type="entry name" value="2C_sensor_his_kinase"/>
</dbReference>
<evidence type="ECO:0000256" key="3">
    <source>
        <dbReference type="ARBA" id="ARBA00012438"/>
    </source>
</evidence>
<reference evidence="13 14" key="1">
    <citation type="submission" date="2017-04" db="EMBL/GenBank/DDBJ databases">
        <authorList>
            <person name="Afonso C.L."/>
            <person name="Miller P.J."/>
            <person name="Scott M.A."/>
            <person name="Spackman E."/>
            <person name="Goraichik I."/>
            <person name="Dimitrov K.M."/>
            <person name="Suarez D.L."/>
            <person name="Swayne D.E."/>
        </authorList>
    </citation>
    <scope>NUCLEOTIDE SEQUENCE [LARGE SCALE GENOMIC DNA]</scope>
    <source>
        <strain evidence="13 14">DSM 23236</strain>
    </source>
</reference>
<dbReference type="Pfam" id="PF00672">
    <property type="entry name" value="HAMP"/>
    <property type="match status" value="1"/>
</dbReference>
<proteinExistence type="predicted"/>
<dbReference type="SMART" id="SM00387">
    <property type="entry name" value="HATPase_c"/>
    <property type="match status" value="1"/>
</dbReference>
<dbReference type="PROSITE" id="PS50109">
    <property type="entry name" value="HIS_KIN"/>
    <property type="match status" value="1"/>
</dbReference>
<dbReference type="PROSITE" id="PS50885">
    <property type="entry name" value="HAMP"/>
    <property type="match status" value="1"/>
</dbReference>
<dbReference type="CDD" id="cd06225">
    <property type="entry name" value="HAMP"/>
    <property type="match status" value="1"/>
</dbReference>
<evidence type="ECO:0000256" key="8">
    <source>
        <dbReference type="ARBA" id="ARBA00022777"/>
    </source>
</evidence>
<evidence type="ECO:0000256" key="1">
    <source>
        <dbReference type="ARBA" id="ARBA00000085"/>
    </source>
</evidence>
<dbReference type="RefSeq" id="WP_084089558.1">
    <property type="nucleotide sequence ID" value="NZ_FWXD01000004.1"/>
</dbReference>
<keyword evidence="9" id="KW-0067">ATP-binding</keyword>
<protein>
    <recommendedName>
        <fullName evidence="3">histidine kinase</fullName>
        <ecNumber evidence="3">2.7.13.3</ecNumber>
    </recommendedName>
</protein>
<dbReference type="InterPro" id="IPR003660">
    <property type="entry name" value="HAMP_dom"/>
</dbReference>
<dbReference type="InterPro" id="IPR036890">
    <property type="entry name" value="HATPase_C_sf"/>
</dbReference>
<comment type="catalytic activity">
    <reaction evidence="1">
        <text>ATP + protein L-histidine = ADP + protein N-phospho-L-histidine.</text>
        <dbReference type="EC" id="2.7.13.3"/>
    </reaction>
</comment>
<dbReference type="AlphaFoldDB" id="A0A1W1X9W2"/>
<dbReference type="InterPro" id="IPR005467">
    <property type="entry name" value="His_kinase_dom"/>
</dbReference>
<dbReference type="Gene3D" id="3.30.565.10">
    <property type="entry name" value="Histidine kinase-like ATPase, C-terminal domain"/>
    <property type="match status" value="1"/>
</dbReference>
<evidence type="ECO:0000259" key="12">
    <source>
        <dbReference type="PROSITE" id="PS50885"/>
    </source>
</evidence>
<dbReference type="InterPro" id="IPR036097">
    <property type="entry name" value="HisK_dim/P_sf"/>
</dbReference>
<dbReference type="SUPFAM" id="SSF158472">
    <property type="entry name" value="HAMP domain-like"/>
    <property type="match status" value="1"/>
</dbReference>
<sequence length="451" mass="49292">MGRLFWKILFGFWLTLIVVTLTVNAVANHYNESRLRASSEVALGGRVAMMTTAAAASLRHGGPPALQALFDGWPRFARDRLLVVDAHDRDLFDRPVPPPALAEARRVLRDGLVDNQSVISVDTPQGEVLFFVLADNMPHRGPPPPRGVPGFMLLWFGVGSLAFSAVLAWYLTRPIRVLKQAFDRVSEGDLSVRVGPRIGSRRDEIADLGRDFDIMTGRLAQLVASQKQLLHDVSHELRSPLARLQVAVGLARQQPEKIAPTLERIEREVHRLDTMVGELLTLSRLEAGAQQEWDDYFDPIELAEEVVADATFEAAASEVRIGLLRDATPEEGVVVHGRAELLHRALENIVRNAVRYSQGGQLVSVAVRQPDAAHCVIEVMDQGPGVPEEQLQRIFEPFIRVGEQSSGYGLGLAIAQRAVQAHGGTIAAANRPEGGLVITLTLPLVPTGQAA</sequence>
<dbReference type="PANTHER" id="PTHR44936">
    <property type="entry name" value="SENSOR PROTEIN CREC"/>
    <property type="match status" value="1"/>
</dbReference>
<feature type="transmembrane region" description="Helical" evidence="10">
    <location>
        <begin position="152"/>
        <end position="171"/>
    </location>
</feature>
<accession>A0A1W1X9W2</accession>
<keyword evidence="10" id="KW-1133">Transmembrane helix</keyword>
<dbReference type="SMART" id="SM00304">
    <property type="entry name" value="HAMP"/>
    <property type="match status" value="1"/>
</dbReference>
<dbReference type="Proteomes" id="UP000192761">
    <property type="component" value="Unassembled WGS sequence"/>
</dbReference>
<evidence type="ECO:0000259" key="11">
    <source>
        <dbReference type="PROSITE" id="PS50109"/>
    </source>
</evidence>
<evidence type="ECO:0000256" key="5">
    <source>
        <dbReference type="ARBA" id="ARBA00022553"/>
    </source>
</evidence>
<dbReference type="EC" id="2.7.13.3" evidence="3"/>
<dbReference type="GO" id="GO:0005524">
    <property type="term" value="F:ATP binding"/>
    <property type="evidence" value="ECO:0007669"/>
    <property type="project" value="UniProtKB-KW"/>
</dbReference>
<feature type="domain" description="HAMP" evidence="12">
    <location>
        <begin position="169"/>
        <end position="224"/>
    </location>
</feature>
<name>A0A1W1X9W2_9NEIS</name>
<organism evidence="13 14">
    <name type="scientific">Andreprevotia lacus DSM 23236</name>
    <dbReference type="NCBI Taxonomy" id="1121001"/>
    <lineage>
        <taxon>Bacteria</taxon>
        <taxon>Pseudomonadati</taxon>
        <taxon>Pseudomonadota</taxon>
        <taxon>Betaproteobacteria</taxon>
        <taxon>Neisseriales</taxon>
        <taxon>Chitinibacteraceae</taxon>
        <taxon>Andreprevotia</taxon>
    </lineage>
</organism>
<dbReference type="InterPro" id="IPR004358">
    <property type="entry name" value="Sig_transdc_His_kin-like_C"/>
</dbReference>
<feature type="domain" description="Histidine kinase" evidence="11">
    <location>
        <begin position="232"/>
        <end position="446"/>
    </location>
</feature>
<keyword evidence="4" id="KW-1003">Cell membrane</keyword>
<evidence type="ECO:0000256" key="9">
    <source>
        <dbReference type="ARBA" id="ARBA00022840"/>
    </source>
</evidence>
<dbReference type="SUPFAM" id="SSF47384">
    <property type="entry name" value="Homodimeric domain of signal transducing histidine kinase"/>
    <property type="match status" value="1"/>
</dbReference>
<keyword evidence="7" id="KW-0547">Nucleotide-binding</keyword>
<evidence type="ECO:0000256" key="10">
    <source>
        <dbReference type="SAM" id="Phobius"/>
    </source>
</evidence>
<dbReference type="Gene3D" id="1.10.287.130">
    <property type="match status" value="1"/>
</dbReference>
<dbReference type="SMART" id="SM00388">
    <property type="entry name" value="HisKA"/>
    <property type="match status" value="1"/>
</dbReference>
<dbReference type="STRING" id="1121001.SAMN02745857_01033"/>
<comment type="subcellular location">
    <subcellularLocation>
        <location evidence="2">Cell membrane</location>
        <topology evidence="2">Multi-pass membrane protein</topology>
    </subcellularLocation>
</comment>